<keyword evidence="2" id="KW-1185">Reference proteome</keyword>
<name>A0A9W2ZPQ5_BIOGL</name>
<dbReference type="OrthoDB" id="6047237at2759"/>
<reference evidence="3 4" key="1">
    <citation type="submission" date="2025-04" db="UniProtKB">
        <authorList>
            <consortium name="RefSeq"/>
        </authorList>
    </citation>
    <scope>IDENTIFICATION</scope>
</reference>
<dbReference type="RefSeq" id="XP_013080452.2">
    <property type="nucleotide sequence ID" value="XM_013224998.2"/>
</dbReference>
<evidence type="ECO:0000313" key="3">
    <source>
        <dbReference type="RefSeq" id="XP_013080452.2"/>
    </source>
</evidence>
<sequence>MNAKHKAKPKRQLSGVWKLDSQPLSTKDQNLLKSSTVHKGHKFVDVCKGNKSTVFNGKSSSTTPRLVRQIADLRFREWQEFTRSLPQLNTEARDGSHSVFTTYNQVSSIPKESGHAQEDENTKTGSKKFPQNYLGLPFLRRPRLTASTPASEDGDVFRVILKGKEMKPFSFQGDQLRAIQFYASHYPLLMRKLLDTRGSLPGSAKAITGSDVLDALKVNNADIRNKHLHEWLAKMEKCLQRFETDPGDEGAIETVLRSDIFDPTVWPWNSEKYKLPDITSSIT</sequence>
<accession>A0A9W2ZPQ5</accession>
<organism evidence="2 4">
    <name type="scientific">Biomphalaria glabrata</name>
    <name type="common">Bloodfluke planorb</name>
    <name type="synonym">Freshwater snail</name>
    <dbReference type="NCBI Taxonomy" id="6526"/>
    <lineage>
        <taxon>Eukaryota</taxon>
        <taxon>Metazoa</taxon>
        <taxon>Spiralia</taxon>
        <taxon>Lophotrochozoa</taxon>
        <taxon>Mollusca</taxon>
        <taxon>Gastropoda</taxon>
        <taxon>Heterobranchia</taxon>
        <taxon>Euthyneura</taxon>
        <taxon>Panpulmonata</taxon>
        <taxon>Hygrophila</taxon>
        <taxon>Lymnaeoidea</taxon>
        <taxon>Planorbidae</taxon>
        <taxon>Biomphalaria</taxon>
    </lineage>
</organism>
<dbReference type="Proteomes" id="UP001165740">
    <property type="component" value="Chromosome 2"/>
</dbReference>
<evidence type="ECO:0000313" key="2">
    <source>
        <dbReference type="Proteomes" id="UP001165740"/>
    </source>
</evidence>
<feature type="region of interest" description="Disordered" evidence="1">
    <location>
        <begin position="107"/>
        <end position="127"/>
    </location>
</feature>
<dbReference type="AlphaFoldDB" id="A0A9W2ZPQ5"/>
<dbReference type="RefSeq" id="XP_055876924.1">
    <property type="nucleotide sequence ID" value="XM_056020949.1"/>
</dbReference>
<dbReference type="OMA" id="DEFYSTH"/>
<evidence type="ECO:0000313" key="4">
    <source>
        <dbReference type="RefSeq" id="XP_055876924.1"/>
    </source>
</evidence>
<gene>
    <name evidence="3 4" type="primary">LOC106066026</name>
</gene>
<protein>
    <submittedName>
        <fullName evidence="3 4">Uncharacterized protein LOC106066026</fullName>
    </submittedName>
</protein>
<feature type="compositionally biased region" description="Basic and acidic residues" evidence="1">
    <location>
        <begin position="112"/>
        <end position="122"/>
    </location>
</feature>
<proteinExistence type="predicted"/>
<evidence type="ECO:0000256" key="1">
    <source>
        <dbReference type="SAM" id="MobiDB-lite"/>
    </source>
</evidence>
<dbReference type="GeneID" id="106066026"/>
<dbReference type="KEGG" id="bgt:106066026"/>